<dbReference type="Proteomes" id="UP001162162">
    <property type="component" value="Unassembled WGS sequence"/>
</dbReference>
<evidence type="ECO:0000256" key="1">
    <source>
        <dbReference type="SAM" id="MobiDB-lite"/>
    </source>
</evidence>
<gene>
    <name evidence="2" type="ORF">NQ318_021479</name>
</gene>
<dbReference type="PANTHER" id="PTHR47326">
    <property type="entry name" value="TRANSPOSABLE ELEMENT TC3 TRANSPOSASE-LIKE PROTEIN"/>
    <property type="match status" value="1"/>
</dbReference>
<dbReference type="Gene3D" id="3.30.420.10">
    <property type="entry name" value="Ribonuclease H-like superfamily/Ribonuclease H"/>
    <property type="match status" value="1"/>
</dbReference>
<name>A0AAV8ZBY3_9CUCU</name>
<evidence type="ECO:0000313" key="3">
    <source>
        <dbReference type="Proteomes" id="UP001162162"/>
    </source>
</evidence>
<dbReference type="PANTHER" id="PTHR47326:SF1">
    <property type="entry name" value="HTH PSQ-TYPE DOMAIN-CONTAINING PROTEIN"/>
    <property type="match status" value="1"/>
</dbReference>
<keyword evidence="3" id="KW-1185">Reference proteome</keyword>
<organism evidence="2 3">
    <name type="scientific">Aromia moschata</name>
    <dbReference type="NCBI Taxonomy" id="1265417"/>
    <lineage>
        <taxon>Eukaryota</taxon>
        <taxon>Metazoa</taxon>
        <taxon>Ecdysozoa</taxon>
        <taxon>Arthropoda</taxon>
        <taxon>Hexapoda</taxon>
        <taxon>Insecta</taxon>
        <taxon>Pterygota</taxon>
        <taxon>Neoptera</taxon>
        <taxon>Endopterygota</taxon>
        <taxon>Coleoptera</taxon>
        <taxon>Polyphaga</taxon>
        <taxon>Cucujiformia</taxon>
        <taxon>Chrysomeloidea</taxon>
        <taxon>Cerambycidae</taxon>
        <taxon>Cerambycinae</taxon>
        <taxon>Callichromatini</taxon>
        <taxon>Aromia</taxon>
    </lineage>
</organism>
<dbReference type="EMBL" id="JAPWTK010000004">
    <property type="protein sequence ID" value="KAJ8961861.1"/>
    <property type="molecule type" value="Genomic_DNA"/>
</dbReference>
<feature type="compositionally biased region" description="Low complexity" evidence="1">
    <location>
        <begin position="163"/>
        <end position="173"/>
    </location>
</feature>
<dbReference type="AlphaFoldDB" id="A0AAV8ZBY3"/>
<evidence type="ECO:0000313" key="2">
    <source>
        <dbReference type="EMBL" id="KAJ8961861.1"/>
    </source>
</evidence>
<comment type="caution">
    <text evidence="2">The sequence shown here is derived from an EMBL/GenBank/DDBJ whole genome shotgun (WGS) entry which is preliminary data.</text>
</comment>
<accession>A0AAV8ZBY3</accession>
<feature type="region of interest" description="Disordered" evidence="1">
    <location>
        <begin position="198"/>
        <end position="254"/>
    </location>
</feature>
<dbReference type="InterPro" id="IPR036397">
    <property type="entry name" value="RNaseH_sf"/>
</dbReference>
<proteinExistence type="predicted"/>
<feature type="compositionally biased region" description="Low complexity" evidence="1">
    <location>
        <begin position="198"/>
        <end position="212"/>
    </location>
</feature>
<reference evidence="2" key="1">
    <citation type="journal article" date="2023" name="Insect Mol. Biol.">
        <title>Genome sequencing provides insights into the evolution of gene families encoding plant cell wall-degrading enzymes in longhorned beetles.</title>
        <authorList>
            <person name="Shin N.R."/>
            <person name="Okamura Y."/>
            <person name="Kirsch R."/>
            <person name="Pauchet Y."/>
        </authorList>
    </citation>
    <scope>NUCLEOTIDE SEQUENCE</scope>
    <source>
        <strain evidence="2">AMC_N1</strain>
    </source>
</reference>
<dbReference type="GO" id="GO:0003676">
    <property type="term" value="F:nucleic acid binding"/>
    <property type="evidence" value="ECO:0007669"/>
    <property type="project" value="InterPro"/>
</dbReference>
<feature type="region of interest" description="Disordered" evidence="1">
    <location>
        <begin position="145"/>
        <end position="183"/>
    </location>
</feature>
<protein>
    <submittedName>
        <fullName evidence="2">Uncharacterized protein</fullName>
    </submittedName>
</protein>
<feature type="compositionally biased region" description="Pro residues" evidence="1">
    <location>
        <begin position="233"/>
        <end position="247"/>
    </location>
</feature>
<sequence length="295" mass="30970">MEANTQYPENVWAGIINSQIIGQYFFDGTLTGARYLDFLQNFLVPELTILFPDDATPMKLIKIFGFSGGNLKWKVYFNRPNNVEDLKDIIRQDINQIIPETIQNVLEEFQQRLHYCQEATGAHGPVPRDNETGNVAPDLATLRRRDFNGKGDSPLLDGNGSSHLAGHHAVSGLHGAGHGVAGARAEGRAGGACRSRGRAAAARNAGSGCRPARPAPGRRRRAAPTSRAGRRAGPPPTGSRRGPPGPGPLYGGPALLGGGGGKLFCGGPGPGVDEPDGAGDAVYCGVVEPGGGPPW</sequence>